<accession>A0A7U2F226</accession>
<reference evidence="3" key="1">
    <citation type="journal article" date="2021" name="BMC Genomics">
        <title>Chromosome-level genome assembly and manually-curated proteome of model necrotroph Parastagonospora nodorum Sn15 reveals a genome-wide trove of candidate effector homologs, and redundancy of virulence-related functions within an accessory chromosome.</title>
        <authorList>
            <person name="Bertazzoni S."/>
            <person name="Jones D.A.B."/>
            <person name="Phan H.T."/>
            <person name="Tan K.-C."/>
            <person name="Hane J.K."/>
        </authorList>
    </citation>
    <scope>NUCLEOTIDE SEQUENCE [LARGE SCALE GENOMIC DNA]</scope>
    <source>
        <strain evidence="3">SN15 / ATCC MYA-4574 / FGSC 10173)</strain>
    </source>
</reference>
<proteinExistence type="predicted"/>
<evidence type="ECO:0000256" key="1">
    <source>
        <dbReference type="SAM" id="MobiDB-lite"/>
    </source>
</evidence>
<dbReference type="AlphaFoldDB" id="A0A7U2F226"/>
<feature type="region of interest" description="Disordered" evidence="1">
    <location>
        <begin position="17"/>
        <end position="52"/>
    </location>
</feature>
<protein>
    <submittedName>
        <fullName evidence="2">Uncharacterized protein</fullName>
    </submittedName>
</protein>
<dbReference type="Proteomes" id="UP000663193">
    <property type="component" value="Chromosome 7"/>
</dbReference>
<feature type="compositionally biased region" description="Basic and acidic residues" evidence="1">
    <location>
        <begin position="41"/>
        <end position="52"/>
    </location>
</feature>
<gene>
    <name evidence="2" type="ORF">JI435_409980</name>
</gene>
<keyword evidence="3" id="KW-1185">Reference proteome</keyword>
<organism evidence="2 3">
    <name type="scientific">Phaeosphaeria nodorum (strain SN15 / ATCC MYA-4574 / FGSC 10173)</name>
    <name type="common">Glume blotch fungus</name>
    <name type="synonym">Parastagonospora nodorum</name>
    <dbReference type="NCBI Taxonomy" id="321614"/>
    <lineage>
        <taxon>Eukaryota</taxon>
        <taxon>Fungi</taxon>
        <taxon>Dikarya</taxon>
        <taxon>Ascomycota</taxon>
        <taxon>Pezizomycotina</taxon>
        <taxon>Dothideomycetes</taxon>
        <taxon>Pleosporomycetidae</taxon>
        <taxon>Pleosporales</taxon>
        <taxon>Pleosporineae</taxon>
        <taxon>Phaeosphaeriaceae</taxon>
        <taxon>Parastagonospora</taxon>
    </lineage>
</organism>
<name>A0A7U2F226_PHANO</name>
<evidence type="ECO:0000313" key="2">
    <source>
        <dbReference type="EMBL" id="QRC97026.1"/>
    </source>
</evidence>
<dbReference type="EMBL" id="CP069029">
    <property type="protein sequence ID" value="QRC97026.1"/>
    <property type="molecule type" value="Genomic_DNA"/>
</dbReference>
<dbReference type="VEuPathDB" id="FungiDB:JI435_409980"/>
<evidence type="ECO:0000313" key="3">
    <source>
        <dbReference type="Proteomes" id="UP000663193"/>
    </source>
</evidence>
<sequence length="52" mass="5795">MNAEALKSCKYVPLPFSSALSVPPKKDPARSPGRGVNIGQQERDQRIERQRS</sequence>